<gene>
    <name evidence="1" type="ORF">UU65_C0003G0109</name>
</gene>
<evidence type="ECO:0000313" key="1">
    <source>
        <dbReference type="EMBL" id="KKS09054.1"/>
    </source>
</evidence>
<reference evidence="1 2" key="1">
    <citation type="journal article" date="2015" name="Nature">
        <title>rRNA introns, odd ribosomes, and small enigmatic genomes across a large radiation of phyla.</title>
        <authorList>
            <person name="Brown C.T."/>
            <person name="Hug L.A."/>
            <person name="Thomas B.C."/>
            <person name="Sharon I."/>
            <person name="Castelle C.J."/>
            <person name="Singh A."/>
            <person name="Wilkins M.J."/>
            <person name="Williams K.H."/>
            <person name="Banfield J.F."/>
        </authorList>
    </citation>
    <scope>NUCLEOTIDE SEQUENCE [LARGE SCALE GENOMIC DNA]</scope>
</reference>
<dbReference type="EMBL" id="LCBL01000003">
    <property type="protein sequence ID" value="KKS09054.1"/>
    <property type="molecule type" value="Genomic_DNA"/>
</dbReference>
<sequence length="455" mass="51915">MESSNKTNEEMEVNKSKTHILILLKEIVDNFEFKGRLPQKFQGDESKIKTIADSFGKKIITATVVSEIIRDLAFKEVLEKVKYDDSKYKGKITLNEITEVDTTEITNKVNSILTSIPIEYHFLLRLPKCDKVLSSIAFAHNIEVLSVNSELMKPYSEKNQAKDLLSSYLNFQSGGSQIQENDLLLRVTGKGYISEYGTIQVNTIDPLYIFKVILGIYTALNILKPQDDATYARFTSEYTYGVFLSTGAHVRVLNESTEDNQYISRKQFDLTKFELTKIDKILQNKNTPFDNANKVLSNLFSKILFKDKTNKSIVRQQRAIKNGAYWYYESLKTTQDHVKAIYMTTAFDSLLAVSSQEEVKKEYKADLIASVVAKDSLEGLRIRNAVIELYSLRNEIVHGGREISSLEQYGELIENPNQLNIYYCLTILGSFLMNRIYFVNGGLSVLNKENGKESR</sequence>
<comment type="caution">
    <text evidence="1">The sequence shown here is derived from an EMBL/GenBank/DDBJ whole genome shotgun (WGS) entry which is preliminary data.</text>
</comment>
<dbReference type="AlphaFoldDB" id="A0A0G0W7R6"/>
<organism evidence="1 2">
    <name type="scientific">candidate division CPR2 bacterium GW2011_GWC1_41_48</name>
    <dbReference type="NCBI Taxonomy" id="1618344"/>
    <lineage>
        <taxon>Bacteria</taxon>
        <taxon>Bacteria division CPR2</taxon>
    </lineage>
</organism>
<proteinExistence type="predicted"/>
<name>A0A0G0W7R6_UNCC2</name>
<protein>
    <submittedName>
        <fullName evidence="1">Uncharacterized protein</fullName>
    </submittedName>
</protein>
<accession>A0A0G0W7R6</accession>
<evidence type="ECO:0000313" key="2">
    <source>
        <dbReference type="Proteomes" id="UP000033869"/>
    </source>
</evidence>
<dbReference type="Proteomes" id="UP000033869">
    <property type="component" value="Unassembled WGS sequence"/>
</dbReference>